<keyword evidence="2" id="KW-1185">Reference proteome</keyword>
<protein>
    <submittedName>
        <fullName evidence="1">Uncharacterized protein</fullName>
    </submittedName>
</protein>
<evidence type="ECO:0000313" key="1">
    <source>
        <dbReference type="EMBL" id="GMH21270.1"/>
    </source>
</evidence>
<dbReference type="Proteomes" id="UP001279734">
    <property type="component" value="Unassembled WGS sequence"/>
</dbReference>
<proteinExistence type="predicted"/>
<name>A0AAD3XYT1_NEPGR</name>
<dbReference type="AlphaFoldDB" id="A0AAD3XYT1"/>
<gene>
    <name evidence="1" type="ORF">Nepgr_023112</name>
</gene>
<reference evidence="1" key="1">
    <citation type="submission" date="2023-05" db="EMBL/GenBank/DDBJ databases">
        <title>Nepenthes gracilis genome sequencing.</title>
        <authorList>
            <person name="Fukushima K."/>
        </authorList>
    </citation>
    <scope>NUCLEOTIDE SEQUENCE</scope>
    <source>
        <strain evidence="1">SING2019-196</strain>
    </source>
</reference>
<evidence type="ECO:0000313" key="2">
    <source>
        <dbReference type="Proteomes" id="UP001279734"/>
    </source>
</evidence>
<organism evidence="1 2">
    <name type="scientific">Nepenthes gracilis</name>
    <name type="common">Slender pitcher plant</name>
    <dbReference type="NCBI Taxonomy" id="150966"/>
    <lineage>
        <taxon>Eukaryota</taxon>
        <taxon>Viridiplantae</taxon>
        <taxon>Streptophyta</taxon>
        <taxon>Embryophyta</taxon>
        <taxon>Tracheophyta</taxon>
        <taxon>Spermatophyta</taxon>
        <taxon>Magnoliopsida</taxon>
        <taxon>eudicotyledons</taxon>
        <taxon>Gunneridae</taxon>
        <taxon>Pentapetalae</taxon>
        <taxon>Caryophyllales</taxon>
        <taxon>Nepenthaceae</taxon>
        <taxon>Nepenthes</taxon>
    </lineage>
</organism>
<accession>A0AAD3XYT1</accession>
<comment type="caution">
    <text evidence="1">The sequence shown here is derived from an EMBL/GenBank/DDBJ whole genome shotgun (WGS) entry which is preliminary data.</text>
</comment>
<sequence length="197" mass="21210">MIDAGNKILLTLDPKELTQDSSVAFVEDQLVNSTKPSIEKAEGSVSNSSNSESVPGVLLQDVYVRALLEGSPSEAHHDEASSNYDFDVSTPESIRRISHKYCLVDVTNNVSLSDLVVEGTLNENKVVIQKDLISAPKSECVAVDDNASEDVPIHCPTNNPAQSQVESDVAEVETDPLSLDYGYCFTSAVAELLRVGL</sequence>
<dbReference type="EMBL" id="BSYO01000023">
    <property type="protein sequence ID" value="GMH21270.1"/>
    <property type="molecule type" value="Genomic_DNA"/>
</dbReference>